<protein>
    <submittedName>
        <fullName evidence="2">MFS permease</fullName>
    </submittedName>
</protein>
<evidence type="ECO:0000313" key="3">
    <source>
        <dbReference type="Proteomes" id="UP000001360"/>
    </source>
</evidence>
<dbReference type="Proteomes" id="UP000001360">
    <property type="component" value="Chromosome"/>
</dbReference>
<proteinExistence type="predicted"/>
<sequence length="102" mass="11511">MSREIIQFDDAMFETKLDAMVRDKVERIVNAMPDASGRRDRQRRRIRTNRRTQGVPCRPLRTRPDRQGRQAGAEGAETGGRGLRVGGDRTIPAVRAGASRNH</sequence>
<dbReference type="KEGG" id="bln:Blon_2103"/>
<dbReference type="AlphaFoldDB" id="B7GUL9"/>
<gene>
    <name evidence="2" type="ordered locus">Blon_2103</name>
</gene>
<evidence type="ECO:0000313" key="2">
    <source>
        <dbReference type="EMBL" id="ACJ53165.1"/>
    </source>
</evidence>
<dbReference type="EMBL" id="CP001095">
    <property type="protein sequence ID" value="ACJ53165.1"/>
    <property type="molecule type" value="Genomic_DNA"/>
</dbReference>
<feature type="compositionally biased region" description="Basic residues" evidence="1">
    <location>
        <begin position="40"/>
        <end position="50"/>
    </location>
</feature>
<organism evidence="2 3">
    <name type="scientific">Bifidobacterium longum subsp. infantis (strain ATCC 15697 / DSM 20088 / JCM 1222 / NCTC 11817 / S12)</name>
    <dbReference type="NCBI Taxonomy" id="391904"/>
    <lineage>
        <taxon>Bacteria</taxon>
        <taxon>Bacillati</taxon>
        <taxon>Actinomycetota</taxon>
        <taxon>Actinomycetes</taxon>
        <taxon>Bifidobacteriales</taxon>
        <taxon>Bifidobacteriaceae</taxon>
        <taxon>Bifidobacterium</taxon>
    </lineage>
</organism>
<reference evidence="2 3" key="1">
    <citation type="journal article" date="2008" name="Proc. Natl. Acad. Sci. U.S.A.">
        <title>The genome sequence of Bifidobacterium longum subsp. infantis reveals adaptations for milk utilization within the infant microbiome.</title>
        <authorList>
            <person name="Sela D.A."/>
            <person name="Chapman J."/>
            <person name="Adeuya A."/>
            <person name="Kim J.H."/>
            <person name="Chen F."/>
            <person name="Whitehead T.R."/>
            <person name="Lapidus A."/>
            <person name="Rokhsar D.S."/>
            <person name="Lebrilla C.B."/>
            <person name="German J.B."/>
            <person name="Price N.P."/>
            <person name="Richardson P.M."/>
            <person name="Mills D.A."/>
        </authorList>
    </citation>
    <scope>NUCLEOTIDE SEQUENCE [LARGE SCALE GENOMIC DNA]</scope>
    <source>
        <strain evidence="3">ATCC 15697 / DSM 20088 / JCM 1222 / NCTC 11817 / S12 [JGI]</strain>
    </source>
</reference>
<accession>B7GUL9</accession>
<name>B7GUL9_BIFLS</name>
<feature type="region of interest" description="Disordered" evidence="1">
    <location>
        <begin position="33"/>
        <end position="102"/>
    </location>
</feature>
<evidence type="ECO:0000256" key="1">
    <source>
        <dbReference type="SAM" id="MobiDB-lite"/>
    </source>
</evidence>